<dbReference type="PANTHER" id="PTHR21240:SF28">
    <property type="entry name" value="ISO-OROTATE DECARBOXYLASE (EUROFUNG)"/>
    <property type="match status" value="1"/>
</dbReference>
<evidence type="ECO:0000256" key="1">
    <source>
        <dbReference type="ARBA" id="ARBA00023239"/>
    </source>
</evidence>
<evidence type="ECO:0000259" key="2">
    <source>
        <dbReference type="Pfam" id="PF04909"/>
    </source>
</evidence>
<dbReference type="SUPFAM" id="SSF51556">
    <property type="entry name" value="Metallo-dependent hydrolases"/>
    <property type="match status" value="1"/>
</dbReference>
<dbReference type="Pfam" id="PF04909">
    <property type="entry name" value="Amidohydro_2"/>
    <property type="match status" value="1"/>
</dbReference>
<protein>
    <submittedName>
        <fullName evidence="3">Aminocarboxymuconate-semialdehyde decarboxylase</fullName>
        <ecNumber evidence="3">4.1.1.45</ecNumber>
    </submittedName>
</protein>
<proteinExistence type="predicted"/>
<dbReference type="InterPro" id="IPR032465">
    <property type="entry name" value="ACMSD"/>
</dbReference>
<dbReference type="InterPro" id="IPR006680">
    <property type="entry name" value="Amidohydro-rel"/>
</dbReference>
<feature type="domain" description="Amidohydrolase-related" evidence="2">
    <location>
        <begin position="10"/>
        <end position="314"/>
    </location>
</feature>
<dbReference type="EC" id="4.1.1.45" evidence="3"/>
<dbReference type="AlphaFoldDB" id="C8X9X5"/>
<dbReference type="InterPro" id="IPR032466">
    <property type="entry name" value="Metal_Hydrolase"/>
</dbReference>
<dbReference type="STRING" id="479431.Namu_4901"/>
<gene>
    <name evidence="3" type="ordered locus">Namu_4901</name>
</gene>
<dbReference type="RefSeq" id="WP_015749984.1">
    <property type="nucleotide sequence ID" value="NC_013235.1"/>
</dbReference>
<dbReference type="GO" id="GO:0019748">
    <property type="term" value="P:secondary metabolic process"/>
    <property type="evidence" value="ECO:0007669"/>
    <property type="project" value="TreeGrafter"/>
</dbReference>
<reference evidence="4" key="1">
    <citation type="submission" date="2009-09" db="EMBL/GenBank/DDBJ databases">
        <title>The complete genome of Nakamurella multipartita DSM 44233.</title>
        <authorList>
            <consortium name="US DOE Joint Genome Institute (JGI-PGF)"/>
            <person name="Lucas S."/>
            <person name="Copeland A."/>
            <person name="Lapidus A."/>
            <person name="Glavina del Rio T."/>
            <person name="Dalin E."/>
            <person name="Tice H."/>
            <person name="Bruce D."/>
            <person name="Goodwin L."/>
            <person name="Pitluck S."/>
            <person name="Kyrpides N."/>
            <person name="Mavromatis K."/>
            <person name="Ivanova N."/>
            <person name="Ovchinnikova G."/>
            <person name="Sims D."/>
            <person name="Meincke L."/>
            <person name="Brettin T."/>
            <person name="Detter J.C."/>
            <person name="Han C."/>
            <person name="Larimer F."/>
            <person name="Land M."/>
            <person name="Hauser L."/>
            <person name="Markowitz V."/>
            <person name="Cheng J.-F."/>
            <person name="Hugenholtz P."/>
            <person name="Woyke T."/>
            <person name="Wu D."/>
            <person name="Klenk H.-P."/>
            <person name="Eisen J.A."/>
        </authorList>
    </citation>
    <scope>NUCLEOTIDE SEQUENCE [LARGE SCALE GENOMIC DNA]</scope>
    <source>
        <strain evidence="4">ATCC 700099 / DSM 44233 / CIP 104796 / JCM 9543 / NBRC 105858 / Y-104</strain>
    </source>
</reference>
<sequence>MITAVAGGVVDVHAHWLPRELFTLPPGAPYGALTDRAGELHLGEVPLSIAATALSDVPAIRDDMRRARVGVRVLSAPPFAFPVGDAGAGADAGDYVASFNESLAAVVGESDGALAGLGLVGLHDPDRVREELATLAVTPGIAGVAIPPLLRGDSLDRGVLREVVVGAAELDLAVLVHPMQLPRPEWSSYYLANLIGNPTETATAVASLLLSGLAEELPLLRICFVHGGGSAPALLGRWEHAFTRRADVARSAKRGPREGFRELFLDTVTHDPDALDLLVAQAGDGRIVAGSDYPFDMAQPHPVAFAVDNGLPAATLAASGRAFLGLTPAR</sequence>
<dbReference type="Proteomes" id="UP000002218">
    <property type="component" value="Chromosome"/>
</dbReference>
<dbReference type="OrthoDB" id="8673173at2"/>
<dbReference type="PANTHER" id="PTHR21240">
    <property type="entry name" value="2-AMINO-3-CARBOXYLMUCONATE-6-SEMIALDEHYDE DECARBOXYLASE"/>
    <property type="match status" value="1"/>
</dbReference>
<dbReference type="EMBL" id="CP001737">
    <property type="protein sequence ID" value="ACV81175.1"/>
    <property type="molecule type" value="Genomic_DNA"/>
</dbReference>
<dbReference type="eggNOG" id="COG2159">
    <property type="taxonomic scope" value="Bacteria"/>
</dbReference>
<evidence type="ECO:0000313" key="3">
    <source>
        <dbReference type="EMBL" id="ACV81175.1"/>
    </source>
</evidence>
<dbReference type="InParanoid" id="C8X9X5"/>
<reference evidence="3 4" key="2">
    <citation type="journal article" date="2010" name="Stand. Genomic Sci.">
        <title>Complete genome sequence of Nakamurella multipartita type strain (Y-104).</title>
        <authorList>
            <person name="Tice H."/>
            <person name="Mayilraj S."/>
            <person name="Sims D."/>
            <person name="Lapidus A."/>
            <person name="Nolan M."/>
            <person name="Lucas S."/>
            <person name="Glavina Del Rio T."/>
            <person name="Copeland A."/>
            <person name="Cheng J.F."/>
            <person name="Meincke L."/>
            <person name="Bruce D."/>
            <person name="Goodwin L."/>
            <person name="Pitluck S."/>
            <person name="Ivanova N."/>
            <person name="Mavromatis K."/>
            <person name="Ovchinnikova G."/>
            <person name="Pati A."/>
            <person name="Chen A."/>
            <person name="Palaniappan K."/>
            <person name="Land M."/>
            <person name="Hauser L."/>
            <person name="Chang Y.J."/>
            <person name="Jeffries C.D."/>
            <person name="Detter J.C."/>
            <person name="Brettin T."/>
            <person name="Rohde M."/>
            <person name="Goker M."/>
            <person name="Bristow J."/>
            <person name="Eisen J.A."/>
            <person name="Markowitz V."/>
            <person name="Hugenholtz P."/>
            <person name="Kyrpides N.C."/>
            <person name="Klenk H.P."/>
            <person name="Chen F."/>
        </authorList>
    </citation>
    <scope>NUCLEOTIDE SEQUENCE [LARGE SCALE GENOMIC DNA]</scope>
    <source>
        <strain evidence="4">ATCC 700099 / DSM 44233 / CIP 104796 / JCM 9543 / NBRC 105858 / Y-104</strain>
    </source>
</reference>
<dbReference type="Gene3D" id="3.20.20.140">
    <property type="entry name" value="Metal-dependent hydrolases"/>
    <property type="match status" value="1"/>
</dbReference>
<organism evidence="3 4">
    <name type="scientific">Nakamurella multipartita (strain ATCC 700099 / DSM 44233 / CIP 104796 / JCM 9543 / NBRC 105858 / Y-104)</name>
    <name type="common">Microsphaera multipartita</name>
    <dbReference type="NCBI Taxonomy" id="479431"/>
    <lineage>
        <taxon>Bacteria</taxon>
        <taxon>Bacillati</taxon>
        <taxon>Actinomycetota</taxon>
        <taxon>Actinomycetes</taxon>
        <taxon>Nakamurellales</taxon>
        <taxon>Nakamurellaceae</taxon>
        <taxon>Nakamurella</taxon>
    </lineage>
</organism>
<keyword evidence="4" id="KW-1185">Reference proteome</keyword>
<dbReference type="GO" id="GO:0005829">
    <property type="term" value="C:cytosol"/>
    <property type="evidence" value="ECO:0007669"/>
    <property type="project" value="TreeGrafter"/>
</dbReference>
<dbReference type="HOGENOM" id="CLU_039329_1_2_11"/>
<evidence type="ECO:0000313" key="4">
    <source>
        <dbReference type="Proteomes" id="UP000002218"/>
    </source>
</evidence>
<keyword evidence="1 3" id="KW-0456">Lyase</keyword>
<name>C8X9X5_NAKMY</name>
<dbReference type="GO" id="GO:0016787">
    <property type="term" value="F:hydrolase activity"/>
    <property type="evidence" value="ECO:0007669"/>
    <property type="project" value="InterPro"/>
</dbReference>
<dbReference type="KEGG" id="nml:Namu_4901"/>
<dbReference type="GO" id="GO:0001760">
    <property type="term" value="F:aminocarboxymuconate-semialdehyde decarboxylase activity"/>
    <property type="evidence" value="ECO:0007669"/>
    <property type="project" value="UniProtKB-EC"/>
</dbReference>
<accession>C8X9X5</accession>